<keyword evidence="2" id="KW-0732">Signal</keyword>
<dbReference type="EMBL" id="PJEO01000057">
    <property type="protein sequence ID" value="PKQ43507.1"/>
    <property type="molecule type" value="Genomic_DNA"/>
</dbReference>
<name>A0A2N3HEV1_9FLAO</name>
<accession>A0A2N3HEV1</accession>
<evidence type="ECO:0000313" key="4">
    <source>
        <dbReference type="Proteomes" id="UP000233435"/>
    </source>
</evidence>
<feature type="coiled-coil region" evidence="1">
    <location>
        <begin position="160"/>
        <end position="187"/>
    </location>
</feature>
<organism evidence="3 4">
    <name type="scientific">Confluentibacter flavum</name>
    <dbReference type="NCBI Taxonomy" id="1909700"/>
    <lineage>
        <taxon>Bacteria</taxon>
        <taxon>Pseudomonadati</taxon>
        <taxon>Bacteroidota</taxon>
        <taxon>Flavobacteriia</taxon>
        <taxon>Flavobacteriales</taxon>
        <taxon>Flavobacteriaceae</taxon>
        <taxon>Confluentibacter</taxon>
    </lineage>
</organism>
<evidence type="ECO:0000313" key="3">
    <source>
        <dbReference type="EMBL" id="PKQ43507.1"/>
    </source>
</evidence>
<dbReference type="AlphaFoldDB" id="A0A2N3HEV1"/>
<comment type="caution">
    <text evidence="3">The sequence shown here is derived from an EMBL/GenBank/DDBJ whole genome shotgun (WGS) entry which is preliminary data.</text>
</comment>
<feature type="chain" id="PRO_5014936880" evidence="2">
    <location>
        <begin position="19"/>
        <end position="285"/>
    </location>
</feature>
<protein>
    <submittedName>
        <fullName evidence="3">Uncharacterized protein</fullName>
    </submittedName>
</protein>
<dbReference type="Proteomes" id="UP000233435">
    <property type="component" value="Unassembled WGS sequence"/>
</dbReference>
<feature type="signal peptide" evidence="2">
    <location>
        <begin position="1"/>
        <end position="18"/>
    </location>
</feature>
<reference evidence="3 4" key="1">
    <citation type="submission" date="2017-12" db="EMBL/GenBank/DDBJ databases">
        <title>Confluentibacter flavum sp. nov., isolated from the saline lake.</title>
        <authorList>
            <person name="Yu L."/>
        </authorList>
    </citation>
    <scope>NUCLEOTIDE SEQUENCE [LARGE SCALE GENOMIC DNA]</scope>
    <source>
        <strain evidence="3 4">3B</strain>
    </source>
</reference>
<proteinExistence type="predicted"/>
<evidence type="ECO:0000256" key="2">
    <source>
        <dbReference type="SAM" id="SignalP"/>
    </source>
</evidence>
<gene>
    <name evidence="3" type="ORF">CSW08_17690</name>
</gene>
<dbReference type="OrthoDB" id="1274006at2"/>
<sequence length="285" mass="32905">MKTKFLSLLVVFFLVANAFSQSNLNNYKYIIIPEKYEFLKENDQFQLNSLTEFLFNKYGFQAFMEGENYPDDLNANRCLALTTDVIKDSSMFKTKLQIELKNCNGLTVYTTKVGESREKDFNKAYAEALRNAFKELETKNYKYVPINNGSEVIVKETKNQTEVVKEIAKLKAEIENLKQDKETQVVITEEPKESVPMVEVPKEDILKVISASENVSGVLYAQAIENGFQLVDSSPKVVYKIKNTSLENVFMVEGKNATLYKKENNWIMEYYENNVLKQEVLNIKF</sequence>
<keyword evidence="4" id="KW-1185">Reference proteome</keyword>
<keyword evidence="1" id="KW-0175">Coiled coil</keyword>
<dbReference type="RefSeq" id="WP_106661253.1">
    <property type="nucleotide sequence ID" value="NZ_PJEO01000057.1"/>
</dbReference>
<evidence type="ECO:0000256" key="1">
    <source>
        <dbReference type="SAM" id="Coils"/>
    </source>
</evidence>